<dbReference type="Proteomes" id="UP000000305">
    <property type="component" value="Unassembled WGS sequence"/>
</dbReference>
<reference evidence="3 4" key="1">
    <citation type="journal article" date="2011" name="Science">
        <title>The ecoresponsive genome of Daphnia pulex.</title>
        <authorList>
            <person name="Colbourne J.K."/>
            <person name="Pfrender M.E."/>
            <person name="Gilbert D."/>
            <person name="Thomas W.K."/>
            <person name="Tucker A."/>
            <person name="Oakley T.H."/>
            <person name="Tokishita S."/>
            <person name="Aerts A."/>
            <person name="Arnold G.J."/>
            <person name="Basu M.K."/>
            <person name="Bauer D.J."/>
            <person name="Caceres C.E."/>
            <person name="Carmel L."/>
            <person name="Casola C."/>
            <person name="Choi J.H."/>
            <person name="Detter J.C."/>
            <person name="Dong Q."/>
            <person name="Dusheyko S."/>
            <person name="Eads B.D."/>
            <person name="Frohlich T."/>
            <person name="Geiler-Samerotte K.A."/>
            <person name="Gerlach D."/>
            <person name="Hatcher P."/>
            <person name="Jogdeo S."/>
            <person name="Krijgsveld J."/>
            <person name="Kriventseva E.V."/>
            <person name="Kultz D."/>
            <person name="Laforsch C."/>
            <person name="Lindquist E."/>
            <person name="Lopez J."/>
            <person name="Manak J.R."/>
            <person name="Muller J."/>
            <person name="Pangilinan J."/>
            <person name="Patwardhan R.P."/>
            <person name="Pitluck S."/>
            <person name="Pritham E.J."/>
            <person name="Rechtsteiner A."/>
            <person name="Rho M."/>
            <person name="Rogozin I.B."/>
            <person name="Sakarya O."/>
            <person name="Salamov A."/>
            <person name="Schaack S."/>
            <person name="Shapiro H."/>
            <person name="Shiga Y."/>
            <person name="Skalitzky C."/>
            <person name="Smith Z."/>
            <person name="Souvorov A."/>
            <person name="Sung W."/>
            <person name="Tang Z."/>
            <person name="Tsuchiya D."/>
            <person name="Tu H."/>
            <person name="Vos H."/>
            <person name="Wang M."/>
            <person name="Wolf Y.I."/>
            <person name="Yamagata H."/>
            <person name="Yamada T."/>
            <person name="Ye Y."/>
            <person name="Shaw J.R."/>
            <person name="Andrews J."/>
            <person name="Crease T.J."/>
            <person name="Tang H."/>
            <person name="Lucas S.M."/>
            <person name="Robertson H.M."/>
            <person name="Bork P."/>
            <person name="Koonin E.V."/>
            <person name="Zdobnov E.M."/>
            <person name="Grigoriev I.V."/>
            <person name="Lynch M."/>
            <person name="Boore J.L."/>
        </authorList>
    </citation>
    <scope>NUCLEOTIDE SEQUENCE [LARGE SCALE GENOMIC DNA]</scope>
</reference>
<feature type="chain" id="PRO_5012858838" evidence="2">
    <location>
        <begin position="16"/>
        <end position="155"/>
    </location>
</feature>
<keyword evidence="2" id="KW-0732">Signal</keyword>
<protein>
    <submittedName>
        <fullName evidence="3">Uncharacterized protein</fullName>
    </submittedName>
</protein>
<gene>
    <name evidence="3" type="ORF">DAPPUDRAFT_100090</name>
</gene>
<dbReference type="KEGG" id="dpx:DAPPUDRAFT_100090"/>
<keyword evidence="4" id="KW-1185">Reference proteome</keyword>
<feature type="region of interest" description="Disordered" evidence="1">
    <location>
        <begin position="31"/>
        <end position="74"/>
    </location>
</feature>
<name>E9G9A4_DAPPU</name>
<evidence type="ECO:0000313" key="3">
    <source>
        <dbReference type="EMBL" id="EFX84103.1"/>
    </source>
</evidence>
<dbReference type="HOGENOM" id="CLU_1697294_0_0_1"/>
<proteinExistence type="predicted"/>
<accession>E9G9A4</accession>
<dbReference type="AlphaFoldDB" id="E9G9A4"/>
<dbReference type="EMBL" id="GL732535">
    <property type="protein sequence ID" value="EFX84103.1"/>
    <property type="molecule type" value="Genomic_DNA"/>
</dbReference>
<evidence type="ECO:0000256" key="2">
    <source>
        <dbReference type="SAM" id="SignalP"/>
    </source>
</evidence>
<dbReference type="InParanoid" id="E9G9A4"/>
<feature type="signal peptide" evidence="2">
    <location>
        <begin position="1"/>
        <end position="15"/>
    </location>
</feature>
<evidence type="ECO:0000313" key="4">
    <source>
        <dbReference type="Proteomes" id="UP000000305"/>
    </source>
</evidence>
<organism evidence="3 4">
    <name type="scientific">Daphnia pulex</name>
    <name type="common">Water flea</name>
    <dbReference type="NCBI Taxonomy" id="6669"/>
    <lineage>
        <taxon>Eukaryota</taxon>
        <taxon>Metazoa</taxon>
        <taxon>Ecdysozoa</taxon>
        <taxon>Arthropoda</taxon>
        <taxon>Crustacea</taxon>
        <taxon>Branchiopoda</taxon>
        <taxon>Diplostraca</taxon>
        <taxon>Cladocera</taxon>
        <taxon>Anomopoda</taxon>
        <taxon>Daphniidae</taxon>
        <taxon>Daphnia</taxon>
    </lineage>
</organism>
<feature type="compositionally biased region" description="Polar residues" evidence="1">
    <location>
        <begin position="42"/>
        <end position="70"/>
    </location>
</feature>
<sequence length="155" mass="17145">MNPVVVLLLVQLVAAQPVALSNPFAGWNTKPSSSKVAVLDTQPLSRTRSLPQTSQSTNGNHAGPVNTKNGGTFDKVGKIMTTTTTTEPSTQQATVDIETLPGFWLKDPSRIEETTGSSYEVDYRTERYRLDDLLLLNKRRKNGYVGHHHEDEKTH</sequence>
<dbReference type="OrthoDB" id="6359552at2759"/>
<evidence type="ECO:0000256" key="1">
    <source>
        <dbReference type="SAM" id="MobiDB-lite"/>
    </source>
</evidence>